<reference evidence="2" key="2">
    <citation type="submission" date="2009-11" db="EMBL/GenBank/DDBJ databases">
        <title>The Genome Sequence of Allomyces macrogynus strain ATCC 38327.</title>
        <authorList>
            <consortium name="The Broad Institute Genome Sequencing Platform"/>
            <person name="Russ C."/>
            <person name="Cuomo C."/>
            <person name="Shea T."/>
            <person name="Young S.K."/>
            <person name="Zeng Q."/>
            <person name="Koehrsen M."/>
            <person name="Haas B."/>
            <person name="Borodovsky M."/>
            <person name="Guigo R."/>
            <person name="Alvarado L."/>
            <person name="Berlin A."/>
            <person name="Borenstein D."/>
            <person name="Chen Z."/>
            <person name="Engels R."/>
            <person name="Freedman E."/>
            <person name="Gellesch M."/>
            <person name="Goldberg J."/>
            <person name="Griggs A."/>
            <person name="Gujja S."/>
            <person name="Heiman D."/>
            <person name="Hepburn T."/>
            <person name="Howarth C."/>
            <person name="Jen D."/>
            <person name="Larson L."/>
            <person name="Lewis B."/>
            <person name="Mehta T."/>
            <person name="Park D."/>
            <person name="Pearson M."/>
            <person name="Roberts A."/>
            <person name="Saif S."/>
            <person name="Shenoy N."/>
            <person name="Sisk P."/>
            <person name="Stolte C."/>
            <person name="Sykes S."/>
            <person name="Walk T."/>
            <person name="White J."/>
            <person name="Yandava C."/>
            <person name="Burger G."/>
            <person name="Gray M.W."/>
            <person name="Holland P.W.H."/>
            <person name="King N."/>
            <person name="Lang F.B.F."/>
            <person name="Roger A.J."/>
            <person name="Ruiz-Trillo I."/>
            <person name="Lander E."/>
            <person name="Nusbaum C."/>
        </authorList>
    </citation>
    <scope>NUCLEOTIDE SEQUENCE [LARGE SCALE GENOMIC DNA]</scope>
    <source>
        <strain evidence="2">ATCC 38327</strain>
    </source>
</reference>
<accession>A0A0L0SEQ8</accession>
<dbReference type="Proteomes" id="UP000054350">
    <property type="component" value="Unassembled WGS sequence"/>
</dbReference>
<dbReference type="VEuPathDB" id="FungiDB:AMAG_06685"/>
<name>A0A0L0SEQ8_ALLM3</name>
<proteinExistence type="predicted"/>
<organism evidence="1 2">
    <name type="scientific">Allomyces macrogynus (strain ATCC 38327)</name>
    <name type="common">Allomyces javanicus var. macrogynus</name>
    <dbReference type="NCBI Taxonomy" id="578462"/>
    <lineage>
        <taxon>Eukaryota</taxon>
        <taxon>Fungi</taxon>
        <taxon>Fungi incertae sedis</taxon>
        <taxon>Blastocladiomycota</taxon>
        <taxon>Blastocladiomycetes</taxon>
        <taxon>Blastocladiales</taxon>
        <taxon>Blastocladiaceae</taxon>
        <taxon>Allomyces</taxon>
    </lineage>
</organism>
<evidence type="ECO:0000313" key="1">
    <source>
        <dbReference type="EMBL" id="KNE60924.1"/>
    </source>
</evidence>
<reference evidence="1 2" key="1">
    <citation type="submission" date="2009-11" db="EMBL/GenBank/DDBJ databases">
        <title>Annotation of Allomyces macrogynus ATCC 38327.</title>
        <authorList>
            <consortium name="The Broad Institute Genome Sequencing Platform"/>
            <person name="Russ C."/>
            <person name="Cuomo C."/>
            <person name="Burger G."/>
            <person name="Gray M.W."/>
            <person name="Holland P.W.H."/>
            <person name="King N."/>
            <person name="Lang F.B.F."/>
            <person name="Roger A.J."/>
            <person name="Ruiz-Trillo I."/>
            <person name="Young S.K."/>
            <person name="Zeng Q."/>
            <person name="Gargeya S."/>
            <person name="Fitzgerald M."/>
            <person name="Haas B."/>
            <person name="Abouelleil A."/>
            <person name="Alvarado L."/>
            <person name="Arachchi H.M."/>
            <person name="Berlin A."/>
            <person name="Chapman S.B."/>
            <person name="Gearin G."/>
            <person name="Goldberg J."/>
            <person name="Griggs A."/>
            <person name="Gujja S."/>
            <person name="Hansen M."/>
            <person name="Heiman D."/>
            <person name="Howarth C."/>
            <person name="Larimer J."/>
            <person name="Lui A."/>
            <person name="MacDonald P.J.P."/>
            <person name="McCowen C."/>
            <person name="Montmayeur A."/>
            <person name="Murphy C."/>
            <person name="Neiman D."/>
            <person name="Pearson M."/>
            <person name="Priest M."/>
            <person name="Roberts A."/>
            <person name="Saif S."/>
            <person name="Shea T."/>
            <person name="Sisk P."/>
            <person name="Stolte C."/>
            <person name="Sykes S."/>
            <person name="Wortman J."/>
            <person name="Nusbaum C."/>
            <person name="Birren B."/>
        </authorList>
    </citation>
    <scope>NUCLEOTIDE SEQUENCE [LARGE SCALE GENOMIC DNA]</scope>
    <source>
        <strain evidence="1 2">ATCC 38327</strain>
    </source>
</reference>
<dbReference type="eggNOG" id="ENOG502T40S">
    <property type="taxonomic scope" value="Eukaryota"/>
</dbReference>
<evidence type="ECO:0008006" key="3">
    <source>
        <dbReference type="Google" id="ProtNLM"/>
    </source>
</evidence>
<evidence type="ECO:0000313" key="2">
    <source>
        <dbReference type="Proteomes" id="UP000054350"/>
    </source>
</evidence>
<dbReference type="Gene3D" id="2.90.10.30">
    <property type="match status" value="1"/>
</dbReference>
<dbReference type="AlphaFoldDB" id="A0A0L0SEQ8"/>
<dbReference type="OrthoDB" id="5570150at2759"/>
<protein>
    <recommendedName>
        <fullName evidence="3">Bulb-type lectin domain-containing protein</fullName>
    </recommendedName>
</protein>
<keyword evidence="2" id="KW-1185">Reference proteome</keyword>
<gene>
    <name evidence="1" type="ORF">AMAG_06685</name>
</gene>
<sequence>MVDTIAKAFAVSLVQAQPAPAPRSPPPPVASTAEQVAHALMPQPISTKTLRPRGWKQSDHISSMDWRYSPLFNYLDSGEFLSSNNGKYHLVMESSGDLTLYHSWTWIPSNQLWCSNSAGRGDGAPYTLEISLDRSAASAVHITSKSGAIVWDMGVRKEPTANCLSVSDEGKIVVSDFFRCEIFHTIEPAPKPRRDTFAETAFPSICDAMATTIAMQDAILACATSGDAVAVALTKAMPTLLRQITTAETAAKTIMQDLDELMSMAFATRPEIATMLYESRYDPSSLSATAKALEQQYDAVLKSLFDVTWFRERAERMVKSAEEQHELRLQRYREAHGIERFVADTTWDISTDEIDHARHELEMRKNDEMEKRKPLNALDAQLVALYMRKYGADGRKEMATLRLAGLELELDALRGEYQRYLPVQQCVFSKCLQFGNPTRVLKREPWPSGFVTMTPLICALKDIVNALLAAELLGETERARLQIQMSEIESKGEQIKQRKIESCKALEEFFY</sequence>
<dbReference type="EMBL" id="GG745337">
    <property type="protein sequence ID" value="KNE60924.1"/>
    <property type="molecule type" value="Genomic_DNA"/>
</dbReference>